<dbReference type="InterPro" id="IPR051406">
    <property type="entry name" value="PLD_domain"/>
</dbReference>
<dbReference type="Proteomes" id="UP000029590">
    <property type="component" value="Unassembled WGS sequence"/>
</dbReference>
<dbReference type="CDD" id="cd09170">
    <property type="entry name" value="PLDc_Nuc"/>
    <property type="match status" value="1"/>
</dbReference>
<dbReference type="EC" id="3.1.4.4" evidence="3"/>
<sequence length="217" mass="23348">MIHVHGIRMRWSCGVVAAALFSIAIQPASAADVFDWAVPVAKFDAQRMQSVGVTSDGYGSCRVDVGFAPDGAAARLVVAAIDSARASVKVAAYAFTSTEIARRLVAAQARGVKVDMLVDAKETRDLSARGYANSAMRMVLQAGIPVRAVSAYKTSHDKFLVVDNESIETGSFNYTSAATKNSENALWIESCPSIAHAFMRHWQSRWDQGVALGRADY</sequence>
<dbReference type="AlphaFoldDB" id="A0AAW3FCQ2"/>
<protein>
    <recommendedName>
        <fullName evidence="3">phospholipase D</fullName>
        <ecNumber evidence="3">3.1.4.4</ecNumber>
    </recommendedName>
</protein>
<evidence type="ECO:0000256" key="7">
    <source>
        <dbReference type="SAM" id="SignalP"/>
    </source>
</evidence>
<dbReference type="InterPro" id="IPR025202">
    <property type="entry name" value="PLD-like_dom"/>
</dbReference>
<feature type="chain" id="PRO_5043464256" description="phospholipase D" evidence="7">
    <location>
        <begin position="31"/>
        <end position="217"/>
    </location>
</feature>
<dbReference type="KEGG" id="bgo:BM43_7577"/>
<keyword evidence="5" id="KW-0442">Lipid degradation</keyword>
<dbReference type="Pfam" id="PF13091">
    <property type="entry name" value="PLDc_2"/>
    <property type="match status" value="1"/>
</dbReference>
<evidence type="ECO:0000256" key="2">
    <source>
        <dbReference type="ARBA" id="ARBA00008664"/>
    </source>
</evidence>
<keyword evidence="6" id="KW-0443">Lipid metabolism</keyword>
<evidence type="ECO:0000256" key="5">
    <source>
        <dbReference type="ARBA" id="ARBA00022963"/>
    </source>
</evidence>
<name>A0AAW3FCQ2_BURGA</name>
<gene>
    <name evidence="9" type="primary">nuc</name>
    <name evidence="9" type="ORF">DM48_8046</name>
</gene>
<comment type="catalytic activity">
    <reaction evidence="1">
        <text>a 1,2-diacyl-sn-glycero-3-phosphocholine + H2O = a 1,2-diacyl-sn-glycero-3-phosphate + choline + H(+)</text>
        <dbReference type="Rhea" id="RHEA:14445"/>
        <dbReference type="ChEBI" id="CHEBI:15354"/>
        <dbReference type="ChEBI" id="CHEBI:15377"/>
        <dbReference type="ChEBI" id="CHEBI:15378"/>
        <dbReference type="ChEBI" id="CHEBI:57643"/>
        <dbReference type="ChEBI" id="CHEBI:58608"/>
        <dbReference type="EC" id="3.1.4.4"/>
    </reaction>
</comment>
<keyword evidence="9" id="KW-0255">Endonuclease</keyword>
<dbReference type="SUPFAM" id="SSF56024">
    <property type="entry name" value="Phospholipase D/nuclease"/>
    <property type="match status" value="1"/>
</dbReference>
<dbReference type="Gene3D" id="3.30.870.10">
    <property type="entry name" value="Endonuclease Chain A"/>
    <property type="match status" value="1"/>
</dbReference>
<organism evidence="9 10">
    <name type="scientific">Burkholderia gladioli</name>
    <name type="common">Pseudomonas marginata</name>
    <name type="synonym">Phytomonas marginata</name>
    <dbReference type="NCBI Taxonomy" id="28095"/>
    <lineage>
        <taxon>Bacteria</taxon>
        <taxon>Pseudomonadati</taxon>
        <taxon>Pseudomonadota</taxon>
        <taxon>Betaproteobacteria</taxon>
        <taxon>Burkholderiales</taxon>
        <taxon>Burkholderiaceae</taxon>
        <taxon>Burkholderia</taxon>
    </lineage>
</organism>
<evidence type="ECO:0000259" key="8">
    <source>
        <dbReference type="PROSITE" id="PS50035"/>
    </source>
</evidence>
<dbReference type="PROSITE" id="PS50035">
    <property type="entry name" value="PLD"/>
    <property type="match status" value="1"/>
</dbReference>
<dbReference type="GO" id="GO:0006793">
    <property type="term" value="P:phosphorus metabolic process"/>
    <property type="evidence" value="ECO:0007669"/>
    <property type="project" value="UniProtKB-ARBA"/>
</dbReference>
<comment type="caution">
    <text evidence="9">The sequence shown here is derived from an EMBL/GenBank/DDBJ whole genome shotgun (WGS) entry which is preliminary data.</text>
</comment>
<feature type="domain" description="PLD phosphodiesterase" evidence="8">
    <location>
        <begin position="151"/>
        <end position="178"/>
    </location>
</feature>
<proteinExistence type="inferred from homology"/>
<keyword evidence="9" id="KW-0540">Nuclease</keyword>
<comment type="similarity">
    <text evidence="2">Belongs to the phospholipase D family.</text>
</comment>
<evidence type="ECO:0000256" key="4">
    <source>
        <dbReference type="ARBA" id="ARBA00022801"/>
    </source>
</evidence>
<accession>A0AAW3FCQ2</accession>
<dbReference type="EMBL" id="JPGG01000011">
    <property type="protein sequence ID" value="KGC24063.1"/>
    <property type="molecule type" value="Genomic_DNA"/>
</dbReference>
<evidence type="ECO:0000256" key="6">
    <source>
        <dbReference type="ARBA" id="ARBA00023098"/>
    </source>
</evidence>
<dbReference type="PANTHER" id="PTHR43856:SF1">
    <property type="entry name" value="MITOCHONDRIAL CARDIOLIPIN HYDROLASE"/>
    <property type="match status" value="1"/>
</dbReference>
<evidence type="ECO:0000256" key="1">
    <source>
        <dbReference type="ARBA" id="ARBA00000798"/>
    </source>
</evidence>
<dbReference type="InterPro" id="IPR001736">
    <property type="entry name" value="PLipase_D/transphosphatidylase"/>
</dbReference>
<dbReference type="GO" id="GO:0016042">
    <property type="term" value="P:lipid catabolic process"/>
    <property type="evidence" value="ECO:0007669"/>
    <property type="project" value="UniProtKB-KW"/>
</dbReference>
<dbReference type="RefSeq" id="WP_230676486.1">
    <property type="nucleotide sequence ID" value="NZ_CP009320.1"/>
</dbReference>
<keyword evidence="7" id="KW-0732">Signal</keyword>
<keyword evidence="4" id="KW-0378">Hydrolase</keyword>
<feature type="signal peptide" evidence="7">
    <location>
        <begin position="1"/>
        <end position="30"/>
    </location>
</feature>
<evidence type="ECO:0000313" key="10">
    <source>
        <dbReference type="Proteomes" id="UP000029590"/>
    </source>
</evidence>
<dbReference type="GO" id="GO:0016891">
    <property type="term" value="F:RNA endonuclease activity producing 5'-phosphomonoesters, hydrolytic mechanism"/>
    <property type="evidence" value="ECO:0007669"/>
    <property type="project" value="TreeGrafter"/>
</dbReference>
<dbReference type="PANTHER" id="PTHR43856">
    <property type="entry name" value="CARDIOLIPIN HYDROLASE"/>
    <property type="match status" value="1"/>
</dbReference>
<evidence type="ECO:0000313" key="9">
    <source>
        <dbReference type="EMBL" id="KGC24063.1"/>
    </source>
</evidence>
<evidence type="ECO:0000256" key="3">
    <source>
        <dbReference type="ARBA" id="ARBA00012027"/>
    </source>
</evidence>
<reference evidence="9 10" key="1">
    <citation type="submission" date="2014-04" db="EMBL/GenBank/DDBJ databases">
        <authorList>
            <person name="Bishop-Lilly K.A."/>
            <person name="Broomall S.M."/>
            <person name="Chain P.S."/>
            <person name="Chertkov O."/>
            <person name="Coyne S.R."/>
            <person name="Daligault H.E."/>
            <person name="Davenport K.W."/>
            <person name="Erkkila T."/>
            <person name="Frey K.G."/>
            <person name="Gibbons H.S."/>
            <person name="Gu W."/>
            <person name="Jaissle J."/>
            <person name="Johnson S.L."/>
            <person name="Koroleva G.I."/>
            <person name="Ladner J.T."/>
            <person name="Lo C.-C."/>
            <person name="Minogue T.D."/>
            <person name="Munk C."/>
            <person name="Palacios G.F."/>
            <person name="Redden C.L."/>
            <person name="Rosenzweig C.N."/>
            <person name="Scholz M.B."/>
            <person name="Teshima H."/>
            <person name="Xu Y."/>
        </authorList>
    </citation>
    <scope>NUCLEOTIDE SEQUENCE [LARGE SCALE GENOMIC DNA]</scope>
    <source>
        <strain evidence="10">gladioli</strain>
    </source>
</reference>
<dbReference type="GO" id="GO:0004630">
    <property type="term" value="F:phospholipase D activity"/>
    <property type="evidence" value="ECO:0007669"/>
    <property type="project" value="UniProtKB-EC"/>
</dbReference>